<feature type="transmembrane region" description="Helical" evidence="9">
    <location>
        <begin position="543"/>
        <end position="564"/>
    </location>
</feature>
<feature type="transmembrane region" description="Helical" evidence="9">
    <location>
        <begin position="576"/>
        <end position="600"/>
    </location>
</feature>
<evidence type="ECO:0000256" key="1">
    <source>
        <dbReference type="ARBA" id="ARBA00004141"/>
    </source>
</evidence>
<evidence type="ECO:0000256" key="6">
    <source>
        <dbReference type="ARBA" id="ARBA00022989"/>
    </source>
</evidence>
<evidence type="ECO:0000256" key="7">
    <source>
        <dbReference type="ARBA" id="ARBA00023065"/>
    </source>
</evidence>
<feature type="coiled-coil region" evidence="10">
    <location>
        <begin position="91"/>
        <end position="118"/>
    </location>
</feature>
<keyword evidence="6 9" id="KW-1133">Transmembrane helix</keyword>
<protein>
    <recommendedName>
        <fullName evidence="9">V-type proton ATPase subunit a</fullName>
    </recommendedName>
</protein>
<gene>
    <name evidence="11" type="ORF">L596_004201</name>
</gene>
<dbReference type="InterPro" id="IPR002490">
    <property type="entry name" value="V-ATPase_116kDa_su"/>
</dbReference>
<dbReference type="STRING" id="34508.A0A4U8UW29"/>
<feature type="transmembrane region" description="Helical" evidence="9">
    <location>
        <begin position="672"/>
        <end position="695"/>
    </location>
</feature>
<dbReference type="InterPro" id="IPR026028">
    <property type="entry name" value="V-type_ATPase_116kDa_su_euka"/>
</dbReference>
<accession>A0A4U8UW29</accession>
<dbReference type="GO" id="GO:0005886">
    <property type="term" value="C:plasma membrane"/>
    <property type="evidence" value="ECO:0007669"/>
    <property type="project" value="TreeGrafter"/>
</dbReference>
<evidence type="ECO:0000256" key="9">
    <source>
        <dbReference type="RuleBase" id="RU361189"/>
    </source>
</evidence>
<sequence length="827" mass="94569">MQMCQLIVEKNLAFDCVGTLGRLGIVHFKDMNPDATVFQRSFVQMVRRCDDAERGLRFLGNLEKEVKRADPPIEITAIDEEPADAPHPRIIQDLETQAADLGTKIEQLKENESALKRSLNEMCEYKHVLLKVDTFFEENLDEEARMEMSDNETEDPDGEEGIPLMNPQDTQRWFIAGVLDFSKKLAFERCLWRACKRTAFVRTAEIEPYFEDPFNGQIKKKCVFIVFFKGERIRDIIDRVCEGYKAQQYPCARTSKERRQAVFSTAARMDDIRVVIETTALHIRHELTQTSLFLNRWLRDISILKTVYHAMNQFKFDSSGNFFVADCWIAESDVGVVRKVLEELAANAGSTIKPVVNIISTEETPPTYNKTNKFTEIFQNIVDAYGIATYREVNPAPYSIITFPFLFSLMFGDCGHGAFLLLAGLFLVYKEHEILKRSDLNEICLMFFNGRYIICLMGFFSIYAGFIYNDVFSKSMNLFGSRWYIPFNVSTVDSWSHSASAHLTLDPEAAFDPSRGPYPFGIDPIWNVALNRLTFQNSLKMKLSVIIGIAQMTFGLFLSAINHVNFKSPVNFFTCFIPQIVFLSSIFVYLLVQIILKWIYFWVKSEFIFGNFYPGSYCAPSLLIGLINMFMLKPRSEGFVQHLNGTTDGSNYEELRACYLNQWYPHQATVEVYLLLIAVACVPVMLLGRPVAFLLRQKNGKEQARQLGDVQSENEGLLTARQHPVDPKPSEDERKEEGFGDVFIHQVIHTIEFVLGCISHTASYLRLWALSLAGAVILFLTSVAFLVITLGILVLMEGLSAFLHTLRLHWVEFQSKFYGGWRAGLRF</sequence>
<evidence type="ECO:0000256" key="10">
    <source>
        <dbReference type="SAM" id="Coils"/>
    </source>
</evidence>
<dbReference type="PANTHER" id="PTHR11629:SF56">
    <property type="entry name" value="V-TYPE PROTON ATPASE 116 KDA SUBUNIT A 4"/>
    <property type="match status" value="1"/>
</dbReference>
<dbReference type="GO" id="GO:0007035">
    <property type="term" value="P:vacuolar acidification"/>
    <property type="evidence" value="ECO:0007669"/>
    <property type="project" value="TreeGrafter"/>
</dbReference>
<comment type="similarity">
    <text evidence="2 9">Belongs to the V-ATPase 116 kDa subunit family.</text>
</comment>
<dbReference type="PANTHER" id="PTHR11629">
    <property type="entry name" value="VACUOLAR PROTON ATPASES"/>
    <property type="match status" value="1"/>
</dbReference>
<keyword evidence="10" id="KW-0175">Coiled coil</keyword>
<evidence type="ECO:0000256" key="4">
    <source>
        <dbReference type="ARBA" id="ARBA00022692"/>
    </source>
</evidence>
<keyword evidence="3 9" id="KW-0813">Transport</keyword>
<evidence type="ECO:0000256" key="2">
    <source>
        <dbReference type="ARBA" id="ARBA00009904"/>
    </source>
</evidence>
<proteinExistence type="inferred from homology"/>
<keyword evidence="5 9" id="KW-0375">Hydrogen ion transport</keyword>
<dbReference type="GO" id="GO:0046961">
    <property type="term" value="F:proton-transporting ATPase activity, rotational mechanism"/>
    <property type="evidence" value="ECO:0007669"/>
    <property type="project" value="InterPro"/>
</dbReference>
<keyword evidence="12" id="KW-1185">Reference proteome</keyword>
<feature type="transmembrane region" description="Helical" evidence="9">
    <location>
        <begin position="405"/>
        <end position="429"/>
    </location>
</feature>
<dbReference type="EMBL" id="AZBU02000001">
    <property type="protein sequence ID" value="TMS37224.1"/>
    <property type="molecule type" value="Genomic_DNA"/>
</dbReference>
<feature type="transmembrane region" description="Helical" evidence="9">
    <location>
        <begin position="612"/>
        <end position="632"/>
    </location>
</feature>
<keyword evidence="8 9" id="KW-0472">Membrane</keyword>
<dbReference type="Pfam" id="PF01496">
    <property type="entry name" value="V_ATPase_I"/>
    <property type="match status" value="2"/>
</dbReference>
<organism evidence="11 12">
    <name type="scientific">Steinernema carpocapsae</name>
    <name type="common">Entomopathogenic nematode</name>
    <dbReference type="NCBI Taxonomy" id="34508"/>
    <lineage>
        <taxon>Eukaryota</taxon>
        <taxon>Metazoa</taxon>
        <taxon>Ecdysozoa</taxon>
        <taxon>Nematoda</taxon>
        <taxon>Chromadorea</taxon>
        <taxon>Rhabditida</taxon>
        <taxon>Tylenchina</taxon>
        <taxon>Panagrolaimomorpha</taxon>
        <taxon>Strongyloidoidea</taxon>
        <taxon>Steinernematidae</taxon>
        <taxon>Steinernema</taxon>
    </lineage>
</organism>
<comment type="caution">
    <text evidence="11">The sequence shown here is derived from an EMBL/GenBank/DDBJ whole genome shotgun (WGS) entry which is preliminary data.</text>
</comment>
<evidence type="ECO:0000256" key="8">
    <source>
        <dbReference type="ARBA" id="ARBA00023136"/>
    </source>
</evidence>
<dbReference type="GO" id="GO:0000220">
    <property type="term" value="C:vacuolar proton-transporting V-type ATPase, V0 domain"/>
    <property type="evidence" value="ECO:0007669"/>
    <property type="project" value="InterPro"/>
</dbReference>
<reference evidence="11 12" key="1">
    <citation type="journal article" date="2015" name="Genome Biol.">
        <title>Comparative genomics of Steinernema reveals deeply conserved gene regulatory networks.</title>
        <authorList>
            <person name="Dillman A.R."/>
            <person name="Macchietto M."/>
            <person name="Porter C.F."/>
            <person name="Rogers A."/>
            <person name="Williams B."/>
            <person name="Antoshechkin I."/>
            <person name="Lee M.M."/>
            <person name="Goodwin Z."/>
            <person name="Lu X."/>
            <person name="Lewis E.E."/>
            <person name="Goodrich-Blair H."/>
            <person name="Stock S.P."/>
            <person name="Adams B.J."/>
            <person name="Sternberg P.W."/>
            <person name="Mortazavi A."/>
        </authorList>
    </citation>
    <scope>NUCLEOTIDE SEQUENCE [LARGE SCALE GENOMIC DNA]</scope>
    <source>
        <strain evidence="11 12">ALL</strain>
    </source>
</reference>
<comment type="function">
    <text evidence="9">Essential component of the vacuolar proton pump (V-ATPase), a multimeric enzyme that catalyzes the translocation of protons across the membranes. Required for assembly and activity of the V-ATPase.</text>
</comment>
<evidence type="ECO:0000256" key="5">
    <source>
        <dbReference type="ARBA" id="ARBA00022781"/>
    </source>
</evidence>
<feature type="transmembrane region" description="Helical" evidence="9">
    <location>
        <begin position="449"/>
        <end position="468"/>
    </location>
</feature>
<evidence type="ECO:0000313" key="11">
    <source>
        <dbReference type="EMBL" id="TMS37224.1"/>
    </source>
</evidence>
<reference evidence="11 12" key="2">
    <citation type="journal article" date="2019" name="G3 (Bethesda)">
        <title>Hybrid Assembly of the Genome of the Entomopathogenic Nematode Steinernema carpocapsae Identifies the X-Chromosome.</title>
        <authorList>
            <person name="Serra L."/>
            <person name="Macchietto M."/>
            <person name="Macias-Munoz A."/>
            <person name="McGill C.J."/>
            <person name="Rodriguez I.M."/>
            <person name="Rodriguez B."/>
            <person name="Murad R."/>
            <person name="Mortazavi A."/>
        </authorList>
    </citation>
    <scope>NUCLEOTIDE SEQUENCE [LARGE SCALE GENOMIC DNA]</scope>
    <source>
        <strain evidence="11 12">ALL</strain>
    </source>
</reference>
<dbReference type="PIRSF" id="PIRSF001293">
    <property type="entry name" value="ATP6V0A1"/>
    <property type="match status" value="1"/>
</dbReference>
<evidence type="ECO:0000256" key="3">
    <source>
        <dbReference type="ARBA" id="ARBA00022448"/>
    </source>
</evidence>
<feature type="transmembrane region" description="Helical" evidence="9">
    <location>
        <begin position="767"/>
        <end position="796"/>
    </location>
</feature>
<keyword evidence="7 9" id="KW-0406">Ion transport</keyword>
<comment type="subcellular location">
    <subcellularLocation>
        <location evidence="1">Membrane</location>
        <topology evidence="1">Multi-pass membrane protein</topology>
    </subcellularLocation>
</comment>
<dbReference type="OrthoDB" id="10264220at2759"/>
<keyword evidence="4 9" id="KW-0812">Transmembrane</keyword>
<dbReference type="Proteomes" id="UP000298663">
    <property type="component" value="Unassembled WGS sequence"/>
</dbReference>
<name>A0A4U8UW29_STECR</name>
<dbReference type="GO" id="GO:0051117">
    <property type="term" value="F:ATPase binding"/>
    <property type="evidence" value="ECO:0007669"/>
    <property type="project" value="TreeGrafter"/>
</dbReference>
<dbReference type="AlphaFoldDB" id="A0A4U8UW29"/>
<evidence type="ECO:0000313" key="12">
    <source>
        <dbReference type="Proteomes" id="UP000298663"/>
    </source>
</evidence>